<evidence type="ECO:0000313" key="8">
    <source>
        <dbReference type="Proteomes" id="UP000220840"/>
    </source>
</evidence>
<evidence type="ECO:0000313" key="7">
    <source>
        <dbReference type="EMBL" id="PEG31330.1"/>
    </source>
</evidence>
<feature type="transmembrane region" description="Helical" evidence="6">
    <location>
        <begin position="270"/>
        <end position="289"/>
    </location>
</feature>
<dbReference type="EMBL" id="PDCJ01000001">
    <property type="protein sequence ID" value="PEG31330.1"/>
    <property type="molecule type" value="Genomic_DNA"/>
</dbReference>
<proteinExistence type="inferred from homology"/>
<evidence type="ECO:0000256" key="6">
    <source>
        <dbReference type="SAM" id="Phobius"/>
    </source>
</evidence>
<accession>A0A2A7MIC9</accession>
<feature type="transmembrane region" description="Helical" evidence="6">
    <location>
        <begin position="232"/>
        <end position="258"/>
    </location>
</feature>
<evidence type="ECO:0000256" key="2">
    <source>
        <dbReference type="ARBA" id="ARBA00009773"/>
    </source>
</evidence>
<dbReference type="PANTHER" id="PTHR21716:SF62">
    <property type="entry name" value="TRANSPORT PROTEIN YDBI-RELATED"/>
    <property type="match status" value="1"/>
</dbReference>
<feature type="transmembrane region" description="Helical" evidence="6">
    <location>
        <begin position="152"/>
        <end position="168"/>
    </location>
</feature>
<feature type="transmembrane region" description="Helical" evidence="6">
    <location>
        <begin position="12"/>
        <end position="31"/>
    </location>
</feature>
<reference evidence="7 8" key="1">
    <citation type="submission" date="2017-10" db="EMBL/GenBank/DDBJ databases">
        <title>Effective Description of Clostridium neonatale sp. nov. linked to necrotizing enterocolitis in neonates and a clarification of species assignable to the genus Clostridium (Prazmowski 1880) emend. Lawson and Rainey 2016.</title>
        <authorList>
            <person name="Bernard K."/>
            <person name="Burdz T."/>
            <person name="Wiebe D."/>
            <person name="Balcewich B."/>
            <person name="Alfa M."/>
            <person name="Bernier A.-M."/>
        </authorList>
    </citation>
    <scope>NUCLEOTIDE SEQUENCE [LARGE SCALE GENOMIC DNA]</scope>
    <source>
        <strain evidence="7 8">LCDC99A005</strain>
    </source>
</reference>
<sequence>MEIQKLLKTDAAKKIFAVAILIAGALCLMPFRELLLLTFIISYILCQIEKIIDYFVNKIIMLNISKKIITYIVLAGILVLFIAAGSIYIPKLIEELLGLNGELFKLLDNMKINNDFMNNYILKMSNTEYFINYFKDNTDNILKTILTFKDETITVFSSLILSLLFLLSKDAMVKYCRKFNSSKVSFLYTIYKNLFKKFMNSFGKVMQVQITVALINSIISMIGLYFLGFPEIMSLGIMILFLSLIPVFGTIISLFPLCLIALQIGGIKKIIEVIILIIIIHACESYVISPKLMSDKSHLPIFMTFFLLLMGEKLMGVWGLILAIPLYMFFMDLLDVK</sequence>
<dbReference type="Proteomes" id="UP000220840">
    <property type="component" value="Unassembled WGS sequence"/>
</dbReference>
<feature type="transmembrane region" description="Helical" evidence="6">
    <location>
        <begin position="301"/>
        <end position="330"/>
    </location>
</feature>
<dbReference type="Pfam" id="PF01594">
    <property type="entry name" value="AI-2E_transport"/>
    <property type="match status" value="1"/>
</dbReference>
<dbReference type="RefSeq" id="WP_058295488.1">
    <property type="nucleotide sequence ID" value="NZ_CAKJVD010000050.1"/>
</dbReference>
<dbReference type="OrthoDB" id="9772136at2"/>
<dbReference type="GO" id="GO:0016020">
    <property type="term" value="C:membrane"/>
    <property type="evidence" value="ECO:0007669"/>
    <property type="project" value="UniProtKB-SubCell"/>
</dbReference>
<evidence type="ECO:0000256" key="1">
    <source>
        <dbReference type="ARBA" id="ARBA00004141"/>
    </source>
</evidence>
<dbReference type="InterPro" id="IPR002549">
    <property type="entry name" value="AI-2E-like"/>
</dbReference>
<keyword evidence="4 6" id="KW-1133">Transmembrane helix</keyword>
<dbReference type="GO" id="GO:0055085">
    <property type="term" value="P:transmembrane transport"/>
    <property type="evidence" value="ECO:0007669"/>
    <property type="project" value="TreeGrafter"/>
</dbReference>
<protein>
    <submittedName>
        <fullName evidence="7">AI-2E family transporter</fullName>
    </submittedName>
</protein>
<feature type="transmembrane region" description="Helical" evidence="6">
    <location>
        <begin position="68"/>
        <end position="89"/>
    </location>
</feature>
<dbReference type="AlphaFoldDB" id="A0A2A7MIC9"/>
<dbReference type="GeneID" id="68877758"/>
<name>A0A2A7MIC9_9CLOT</name>
<dbReference type="STRING" id="137838.GCA_001458595_02734"/>
<feature type="transmembrane region" description="Helical" evidence="6">
    <location>
        <begin position="205"/>
        <end position="226"/>
    </location>
</feature>
<comment type="similarity">
    <text evidence="2">Belongs to the autoinducer-2 exporter (AI-2E) (TC 2.A.86) family.</text>
</comment>
<organism evidence="7 8">
    <name type="scientific">Clostridium neonatale</name>
    <dbReference type="NCBI Taxonomy" id="137838"/>
    <lineage>
        <taxon>Bacteria</taxon>
        <taxon>Bacillati</taxon>
        <taxon>Bacillota</taxon>
        <taxon>Clostridia</taxon>
        <taxon>Eubacteriales</taxon>
        <taxon>Clostridiaceae</taxon>
        <taxon>Clostridium</taxon>
    </lineage>
</organism>
<comment type="subcellular location">
    <subcellularLocation>
        <location evidence="1">Membrane</location>
        <topology evidence="1">Multi-pass membrane protein</topology>
    </subcellularLocation>
</comment>
<keyword evidence="5 6" id="KW-0472">Membrane</keyword>
<gene>
    <name evidence="7" type="ORF">CQ394_06320</name>
</gene>
<keyword evidence="3 6" id="KW-0812">Transmembrane</keyword>
<evidence type="ECO:0000256" key="4">
    <source>
        <dbReference type="ARBA" id="ARBA00022989"/>
    </source>
</evidence>
<evidence type="ECO:0000256" key="5">
    <source>
        <dbReference type="ARBA" id="ARBA00023136"/>
    </source>
</evidence>
<comment type="caution">
    <text evidence="7">The sequence shown here is derived from an EMBL/GenBank/DDBJ whole genome shotgun (WGS) entry which is preliminary data.</text>
</comment>
<evidence type="ECO:0000256" key="3">
    <source>
        <dbReference type="ARBA" id="ARBA00022692"/>
    </source>
</evidence>
<dbReference type="PANTHER" id="PTHR21716">
    <property type="entry name" value="TRANSMEMBRANE PROTEIN"/>
    <property type="match status" value="1"/>
</dbReference>
<keyword evidence="8" id="KW-1185">Reference proteome</keyword>